<feature type="compositionally biased region" description="Polar residues" evidence="6">
    <location>
        <begin position="364"/>
        <end position="373"/>
    </location>
</feature>
<keyword evidence="10" id="KW-1185">Reference proteome</keyword>
<proteinExistence type="inferred from homology"/>
<evidence type="ECO:0000313" key="10">
    <source>
        <dbReference type="Proteomes" id="UP000799757"/>
    </source>
</evidence>
<feature type="transmembrane region" description="Helical" evidence="7">
    <location>
        <begin position="6"/>
        <end position="27"/>
    </location>
</feature>
<feature type="transmembrane region" description="Helical" evidence="7">
    <location>
        <begin position="205"/>
        <end position="222"/>
    </location>
</feature>
<dbReference type="GO" id="GO:0016020">
    <property type="term" value="C:membrane"/>
    <property type="evidence" value="ECO:0007669"/>
    <property type="project" value="UniProtKB-SubCell"/>
</dbReference>
<feature type="compositionally biased region" description="Basic and acidic residues" evidence="6">
    <location>
        <begin position="337"/>
        <end position="346"/>
    </location>
</feature>
<evidence type="ECO:0000313" key="9">
    <source>
        <dbReference type="EMBL" id="KAF2790085.1"/>
    </source>
</evidence>
<feature type="compositionally biased region" description="Low complexity" evidence="6">
    <location>
        <begin position="302"/>
        <end position="319"/>
    </location>
</feature>
<dbReference type="PANTHER" id="PTHR33048">
    <property type="entry name" value="PTH11-LIKE INTEGRAL MEMBRANE PROTEIN (AFU_ORTHOLOGUE AFUA_5G11245)"/>
    <property type="match status" value="1"/>
</dbReference>
<dbReference type="AlphaFoldDB" id="A0A6A6X1P0"/>
<feature type="transmembrane region" description="Helical" evidence="7">
    <location>
        <begin position="175"/>
        <end position="193"/>
    </location>
</feature>
<gene>
    <name evidence="9" type="ORF">K505DRAFT_312047</name>
</gene>
<keyword evidence="3 7" id="KW-1133">Transmembrane helix</keyword>
<feature type="transmembrane region" description="Helical" evidence="7">
    <location>
        <begin position="39"/>
        <end position="62"/>
    </location>
</feature>
<comment type="similarity">
    <text evidence="5">Belongs to the SAT4 family.</text>
</comment>
<feature type="transmembrane region" description="Helical" evidence="7">
    <location>
        <begin position="95"/>
        <end position="113"/>
    </location>
</feature>
<dbReference type="Pfam" id="PF20684">
    <property type="entry name" value="Fung_rhodopsin"/>
    <property type="match status" value="1"/>
</dbReference>
<evidence type="ECO:0000256" key="2">
    <source>
        <dbReference type="ARBA" id="ARBA00022692"/>
    </source>
</evidence>
<evidence type="ECO:0000256" key="7">
    <source>
        <dbReference type="SAM" id="Phobius"/>
    </source>
</evidence>
<evidence type="ECO:0000256" key="6">
    <source>
        <dbReference type="SAM" id="MobiDB-lite"/>
    </source>
</evidence>
<sequence length="373" mass="40531">MVAKTAIALGVVFPLLAILAVMARFWARRKKRMSLRIDDYMLIPALVLSVGNAVAMFIAAILGDMGQLKPLDKKGFPPLDDSFQTFYKAIYANKLLTTVAIAVTRHAILLFYGRIFRGRAFTWSLWVVYALNAAWGIAFTFMFVFSCRPISDGWKSPAGAKNRKCLPLSTVQSSAISSVLIDVAVLLVPWAPILRLTMSRREKGAVLGIFGLGFIVVIVAIGKTVEFYKVSAKIAKSHQIQYEMAGTMYWTIPETCIAVVGACLPTLRPLFHGWSPESVLGSVRSALSLGSMGSGRGKTLNSTKGQTQLGSSSGSGTDSIRNLRDDQDYEIPPIPGKAEHKADQIHVESQVIVSSSEGKVGGRNTRSGLNDEL</sequence>
<evidence type="ECO:0000256" key="4">
    <source>
        <dbReference type="ARBA" id="ARBA00023136"/>
    </source>
</evidence>
<evidence type="ECO:0000259" key="8">
    <source>
        <dbReference type="Pfam" id="PF20684"/>
    </source>
</evidence>
<keyword evidence="4 7" id="KW-0472">Membrane</keyword>
<accession>A0A6A6X1P0</accession>
<keyword evidence="2 7" id="KW-0812">Transmembrane</keyword>
<comment type="subcellular location">
    <subcellularLocation>
        <location evidence="1">Membrane</location>
        <topology evidence="1">Multi-pass membrane protein</topology>
    </subcellularLocation>
</comment>
<feature type="domain" description="Rhodopsin" evidence="8">
    <location>
        <begin position="23"/>
        <end position="272"/>
    </location>
</feature>
<reference evidence="9" key="1">
    <citation type="journal article" date="2020" name="Stud. Mycol.">
        <title>101 Dothideomycetes genomes: a test case for predicting lifestyles and emergence of pathogens.</title>
        <authorList>
            <person name="Haridas S."/>
            <person name="Albert R."/>
            <person name="Binder M."/>
            <person name="Bloem J."/>
            <person name="Labutti K."/>
            <person name="Salamov A."/>
            <person name="Andreopoulos B."/>
            <person name="Baker S."/>
            <person name="Barry K."/>
            <person name="Bills G."/>
            <person name="Bluhm B."/>
            <person name="Cannon C."/>
            <person name="Castanera R."/>
            <person name="Culley D."/>
            <person name="Daum C."/>
            <person name="Ezra D."/>
            <person name="Gonzalez J."/>
            <person name="Henrissat B."/>
            <person name="Kuo A."/>
            <person name="Liang C."/>
            <person name="Lipzen A."/>
            <person name="Lutzoni F."/>
            <person name="Magnuson J."/>
            <person name="Mondo S."/>
            <person name="Nolan M."/>
            <person name="Ohm R."/>
            <person name="Pangilinan J."/>
            <person name="Park H.-J."/>
            <person name="Ramirez L."/>
            <person name="Alfaro M."/>
            <person name="Sun H."/>
            <person name="Tritt A."/>
            <person name="Yoshinaga Y."/>
            <person name="Zwiers L.-H."/>
            <person name="Turgeon B."/>
            <person name="Goodwin S."/>
            <person name="Spatafora J."/>
            <person name="Crous P."/>
            <person name="Grigoriev I."/>
        </authorList>
    </citation>
    <scope>NUCLEOTIDE SEQUENCE</scope>
    <source>
        <strain evidence="9">CBS 109.77</strain>
    </source>
</reference>
<dbReference type="InterPro" id="IPR049326">
    <property type="entry name" value="Rhodopsin_dom_fungi"/>
</dbReference>
<feature type="transmembrane region" description="Helical" evidence="7">
    <location>
        <begin position="125"/>
        <end position="145"/>
    </location>
</feature>
<evidence type="ECO:0000256" key="3">
    <source>
        <dbReference type="ARBA" id="ARBA00022989"/>
    </source>
</evidence>
<dbReference type="InterPro" id="IPR052337">
    <property type="entry name" value="SAT4-like"/>
</dbReference>
<protein>
    <recommendedName>
        <fullName evidence="8">Rhodopsin domain-containing protein</fullName>
    </recommendedName>
</protein>
<organism evidence="9 10">
    <name type="scientific">Melanomma pulvis-pyrius CBS 109.77</name>
    <dbReference type="NCBI Taxonomy" id="1314802"/>
    <lineage>
        <taxon>Eukaryota</taxon>
        <taxon>Fungi</taxon>
        <taxon>Dikarya</taxon>
        <taxon>Ascomycota</taxon>
        <taxon>Pezizomycotina</taxon>
        <taxon>Dothideomycetes</taxon>
        <taxon>Pleosporomycetidae</taxon>
        <taxon>Pleosporales</taxon>
        <taxon>Melanommataceae</taxon>
        <taxon>Melanomma</taxon>
    </lineage>
</organism>
<dbReference type="EMBL" id="MU002095">
    <property type="protein sequence ID" value="KAF2790085.1"/>
    <property type="molecule type" value="Genomic_DNA"/>
</dbReference>
<dbReference type="Proteomes" id="UP000799757">
    <property type="component" value="Unassembled WGS sequence"/>
</dbReference>
<evidence type="ECO:0000256" key="1">
    <source>
        <dbReference type="ARBA" id="ARBA00004141"/>
    </source>
</evidence>
<evidence type="ECO:0000256" key="5">
    <source>
        <dbReference type="ARBA" id="ARBA00038359"/>
    </source>
</evidence>
<dbReference type="OrthoDB" id="5391602at2759"/>
<feature type="region of interest" description="Disordered" evidence="6">
    <location>
        <begin position="294"/>
        <end position="373"/>
    </location>
</feature>
<dbReference type="PANTHER" id="PTHR33048:SF47">
    <property type="entry name" value="INTEGRAL MEMBRANE PROTEIN-RELATED"/>
    <property type="match status" value="1"/>
</dbReference>
<name>A0A6A6X1P0_9PLEO</name>